<dbReference type="InterPro" id="IPR014790">
    <property type="entry name" value="MutL_C"/>
</dbReference>
<dbReference type="Proteomes" id="UP000032414">
    <property type="component" value="Chromosome I"/>
</dbReference>
<dbReference type="InterPro" id="IPR038973">
    <property type="entry name" value="MutL/Mlh/Pms-like"/>
</dbReference>
<evidence type="ECO:0000313" key="9">
    <source>
        <dbReference type="Proteomes" id="UP000032414"/>
    </source>
</evidence>
<dbReference type="GO" id="GO:0006298">
    <property type="term" value="P:mismatch repair"/>
    <property type="evidence" value="ECO:0007669"/>
    <property type="project" value="UniProtKB-UniRule"/>
</dbReference>
<evidence type="ECO:0000259" key="6">
    <source>
        <dbReference type="SMART" id="SM01340"/>
    </source>
</evidence>
<dbReference type="InterPro" id="IPR002099">
    <property type="entry name" value="MutL/Mlh/PMS"/>
</dbReference>
<organism evidence="7 9">
    <name type="scientific">Legionella micdadei</name>
    <name type="common">Tatlockia micdadei</name>
    <dbReference type="NCBI Taxonomy" id="451"/>
    <lineage>
        <taxon>Bacteria</taxon>
        <taxon>Pseudomonadati</taxon>
        <taxon>Pseudomonadota</taxon>
        <taxon>Gammaproteobacteria</taxon>
        <taxon>Legionellales</taxon>
        <taxon>Legionellaceae</taxon>
        <taxon>Legionella</taxon>
    </lineage>
</organism>
<dbReference type="OrthoDB" id="9763467at2"/>
<dbReference type="GO" id="GO:0032300">
    <property type="term" value="C:mismatch repair complex"/>
    <property type="evidence" value="ECO:0007669"/>
    <property type="project" value="InterPro"/>
</dbReference>
<dbReference type="GO" id="GO:0030983">
    <property type="term" value="F:mismatched DNA binding"/>
    <property type="evidence" value="ECO:0007669"/>
    <property type="project" value="InterPro"/>
</dbReference>
<dbReference type="NCBIfam" id="TIGR00585">
    <property type="entry name" value="mutl"/>
    <property type="match status" value="1"/>
</dbReference>
<dbReference type="InterPro" id="IPR014721">
    <property type="entry name" value="Ribsml_uS5_D2-typ_fold_subgr"/>
</dbReference>
<dbReference type="SUPFAM" id="SSF118116">
    <property type="entry name" value="DNA mismatch repair protein MutL"/>
    <property type="match status" value="1"/>
</dbReference>
<reference evidence="8 10" key="3">
    <citation type="submission" date="2016-10" db="EMBL/GenBank/DDBJ databases">
        <authorList>
            <person name="Varghese N."/>
            <person name="Submissions S."/>
        </authorList>
    </citation>
    <scope>NUCLEOTIDE SEQUENCE [LARGE SCALE GENOMIC DNA]</scope>
    <source>
        <strain evidence="8 10">ATCC 33218</strain>
    </source>
</reference>
<dbReference type="InterPro" id="IPR020667">
    <property type="entry name" value="DNA_mismatch_repair_MutL"/>
</dbReference>
<dbReference type="InterPro" id="IPR013507">
    <property type="entry name" value="DNA_mismatch_S5_2-like"/>
</dbReference>
<dbReference type="Gene3D" id="3.30.565.10">
    <property type="entry name" value="Histidine kinase-like ATPase, C-terminal domain"/>
    <property type="match status" value="1"/>
</dbReference>
<dbReference type="GO" id="GO:0016887">
    <property type="term" value="F:ATP hydrolysis activity"/>
    <property type="evidence" value="ECO:0007669"/>
    <property type="project" value="InterPro"/>
</dbReference>
<dbReference type="SUPFAM" id="SSF54211">
    <property type="entry name" value="Ribosomal protein S5 domain 2-like"/>
    <property type="match status" value="1"/>
</dbReference>
<evidence type="ECO:0000256" key="5">
    <source>
        <dbReference type="HAMAP-Rule" id="MF_00149"/>
    </source>
</evidence>
<keyword evidence="3 5" id="KW-0227">DNA damage</keyword>
<dbReference type="SUPFAM" id="SSF55874">
    <property type="entry name" value="ATPase domain of HSP90 chaperone/DNA topoisomerase II/histidine kinase"/>
    <property type="match status" value="1"/>
</dbReference>
<dbReference type="HOGENOM" id="CLU_004131_4_3_6"/>
<dbReference type="Pfam" id="PF08676">
    <property type="entry name" value="MutL_C"/>
    <property type="match status" value="1"/>
</dbReference>
<evidence type="ECO:0000313" key="8">
    <source>
        <dbReference type="EMBL" id="SCY75806.1"/>
    </source>
</evidence>
<reference evidence="7" key="2">
    <citation type="submission" date="2014-09" db="EMBL/GenBank/DDBJ databases">
        <authorList>
            <person name="GOMEZ-VALERO Laura"/>
        </authorList>
    </citation>
    <scope>NUCLEOTIDE SEQUENCE</scope>
    <source>
        <strain evidence="7">ATCC33218</strain>
    </source>
</reference>
<dbReference type="RefSeq" id="WP_045100184.1">
    <property type="nucleotide sequence ID" value="NZ_CP020614.1"/>
</dbReference>
<dbReference type="Gene3D" id="3.30.1370.100">
    <property type="entry name" value="MutL, C-terminal domain, regulatory subdomain"/>
    <property type="match status" value="1"/>
</dbReference>
<name>A0A098GHT8_LEGMI</name>
<dbReference type="Pfam" id="PF01119">
    <property type="entry name" value="DNA_mis_repair"/>
    <property type="match status" value="1"/>
</dbReference>
<dbReference type="Proteomes" id="UP000182998">
    <property type="component" value="Unassembled WGS sequence"/>
</dbReference>
<dbReference type="FunFam" id="3.30.565.10:FF:000003">
    <property type="entry name" value="DNA mismatch repair endonuclease MutL"/>
    <property type="match status" value="1"/>
</dbReference>
<sequence>MRIQLLPTAVANQIAAGEVIERPASVVKELLENSFDAQADIISIDIGYGGLNQIKMSDNGIGIMADDLPLAIAAHATSKINELKDLYSISSMGFRGEALASIASVSRLSISSKPADQHHAMMLSTAGGDSFHLSPCARSQGTTIDVRDIFFNAPVRKKFLKSEQIEFQAIEMIVRRFALTAPGVAIRLNHNGRQHFNLPAANSDKMQLARIRKILGKNFIEQSHFLDIEHAGLRLTGWISSSAYQRSQNDKQWVYVNKRMVKDKLLNHAIKQAYEGVLHPGRYPACLLYLTINPEEVDVNVHPTKHEVRFQQPRLVHDFISSNIKKALQQSQFPVDYPQANLGAEATNPQIREPYLPAIHPATKMADFFNQKKNWLVLNAAFAVIFLSGEPYLVNVIELQRAWLLSLLSTQLLPLPSRPLLVPVSYPVNSLNIECIYSGKEGLSQIGIDLDLAGEHAVLVRSLPTAIPHLDLKQFLLSIFNSSMPSITQLFELLTICQSFTALNAKEEELETLIGYIQTSGHDKLNTWCKHLSIETCRGLLNA</sequence>
<dbReference type="PATRIC" id="fig|451.8.peg.2401"/>
<evidence type="ECO:0000256" key="1">
    <source>
        <dbReference type="ARBA" id="ARBA00006082"/>
    </source>
</evidence>
<dbReference type="PANTHER" id="PTHR10073">
    <property type="entry name" value="DNA MISMATCH REPAIR PROTEIN MLH, PMS, MUTL"/>
    <property type="match status" value="1"/>
</dbReference>
<dbReference type="AlphaFoldDB" id="A0A098GHT8"/>
<comment type="function">
    <text evidence="5">This protein is involved in the repair of mismatches in DNA. It is required for dam-dependent methyl-directed DNA mismatch repair. May act as a 'molecular matchmaker', a protein that promotes the formation of a stable complex between two or more DNA-binding proteins in an ATP-dependent manner without itself being part of a final effector complex.</text>
</comment>
<protein>
    <recommendedName>
        <fullName evidence="2 5">DNA mismatch repair protein MutL</fullName>
    </recommendedName>
</protein>
<dbReference type="InterPro" id="IPR037198">
    <property type="entry name" value="MutL_C_sf"/>
</dbReference>
<keyword evidence="4 5" id="KW-0234">DNA repair</keyword>
<evidence type="ECO:0000256" key="3">
    <source>
        <dbReference type="ARBA" id="ARBA00022763"/>
    </source>
</evidence>
<dbReference type="InterPro" id="IPR014762">
    <property type="entry name" value="DNA_mismatch_repair_CS"/>
</dbReference>
<evidence type="ECO:0000313" key="10">
    <source>
        <dbReference type="Proteomes" id="UP000182998"/>
    </source>
</evidence>
<dbReference type="SMART" id="SM01340">
    <property type="entry name" value="DNA_mis_repair"/>
    <property type="match status" value="1"/>
</dbReference>
<proteinExistence type="inferred from homology"/>
<dbReference type="EMBL" id="FMVN01000017">
    <property type="protein sequence ID" value="SCY75806.1"/>
    <property type="molecule type" value="Genomic_DNA"/>
</dbReference>
<comment type="similarity">
    <text evidence="1 5">Belongs to the DNA mismatch repair MutL/HexB family.</text>
</comment>
<dbReference type="PANTHER" id="PTHR10073:SF12">
    <property type="entry name" value="DNA MISMATCH REPAIR PROTEIN MLH1"/>
    <property type="match status" value="1"/>
</dbReference>
<reference evidence="9" key="1">
    <citation type="submission" date="2014-09" db="EMBL/GenBank/DDBJ databases">
        <authorList>
            <person name="Gomez-Valero L."/>
        </authorList>
    </citation>
    <scope>NUCLEOTIDE SEQUENCE [LARGE SCALE GENOMIC DNA]</scope>
    <source>
        <strain evidence="9">ATCC33218</strain>
    </source>
</reference>
<dbReference type="CDD" id="cd03482">
    <property type="entry name" value="MutL_Trans_MutL"/>
    <property type="match status" value="1"/>
</dbReference>
<evidence type="ECO:0000256" key="4">
    <source>
        <dbReference type="ARBA" id="ARBA00023204"/>
    </source>
</evidence>
<dbReference type="Gene3D" id="3.30.230.10">
    <property type="match status" value="1"/>
</dbReference>
<dbReference type="InterPro" id="IPR020568">
    <property type="entry name" value="Ribosomal_Su5_D2-typ_SF"/>
</dbReference>
<dbReference type="PROSITE" id="PS00058">
    <property type="entry name" value="DNA_MISMATCH_REPAIR_1"/>
    <property type="match status" value="1"/>
</dbReference>
<dbReference type="GO" id="GO:0140664">
    <property type="term" value="F:ATP-dependent DNA damage sensor activity"/>
    <property type="evidence" value="ECO:0007669"/>
    <property type="project" value="InterPro"/>
</dbReference>
<dbReference type="Pfam" id="PF13589">
    <property type="entry name" value="HATPase_c_3"/>
    <property type="match status" value="1"/>
</dbReference>
<feature type="domain" description="DNA mismatch repair protein S5" evidence="6">
    <location>
        <begin position="211"/>
        <end position="329"/>
    </location>
</feature>
<accession>A0A098GHT8</accession>
<keyword evidence="10" id="KW-1185">Reference proteome</keyword>
<dbReference type="InterPro" id="IPR042121">
    <property type="entry name" value="MutL_C_regsub"/>
</dbReference>
<dbReference type="EMBL" id="LN614830">
    <property type="protein sequence ID" value="CEG62053.1"/>
    <property type="molecule type" value="Genomic_DNA"/>
</dbReference>
<dbReference type="STRING" id="451.B6N58_02215"/>
<evidence type="ECO:0000256" key="2">
    <source>
        <dbReference type="ARBA" id="ARBA00021975"/>
    </source>
</evidence>
<dbReference type="KEGG" id="tmc:LMI_2802"/>
<evidence type="ECO:0000313" key="7">
    <source>
        <dbReference type="EMBL" id="CEG62053.1"/>
    </source>
</evidence>
<dbReference type="HAMAP" id="MF_00149">
    <property type="entry name" value="DNA_mis_repair"/>
    <property type="match status" value="1"/>
</dbReference>
<dbReference type="CDD" id="cd16926">
    <property type="entry name" value="HATPase_MutL-MLH-PMS-like"/>
    <property type="match status" value="1"/>
</dbReference>
<dbReference type="GO" id="GO:0005524">
    <property type="term" value="F:ATP binding"/>
    <property type="evidence" value="ECO:0007669"/>
    <property type="project" value="InterPro"/>
</dbReference>
<dbReference type="InterPro" id="IPR036890">
    <property type="entry name" value="HATPase_C_sf"/>
</dbReference>
<gene>
    <name evidence="5 7" type="primary">mutL</name>
    <name evidence="7" type="ORF">LMI_2802</name>
    <name evidence="8" type="ORF">SAMN02982997_02810</name>
</gene>